<dbReference type="PANTHER" id="PTHR11740:SF34">
    <property type="entry name" value="CASEIN KINASE II SUBUNIT BETA"/>
    <property type="match status" value="1"/>
</dbReference>
<dbReference type="SUPFAM" id="SSF57798">
    <property type="entry name" value="Casein kinase II beta subunit"/>
    <property type="match status" value="1"/>
</dbReference>
<dbReference type="EMBL" id="QGKX02000996">
    <property type="protein sequence ID" value="KAF3554526.1"/>
    <property type="molecule type" value="Genomic_DNA"/>
</dbReference>
<comment type="similarity">
    <text evidence="1">Belongs to the casein kinase 2 subunit beta family.</text>
</comment>
<proteinExistence type="inferred from homology"/>
<dbReference type="Proteomes" id="UP000712600">
    <property type="component" value="Unassembled WGS sequence"/>
</dbReference>
<sequence length="60" mass="6953">MREEECFLFSLMVIFADIDGAYFGTTFPHLFLMAHGNVKPQKPSQSYVPKIFGFKVHKKQ</sequence>
<comment type="caution">
    <text evidence="2">The sequence shown here is derived from an EMBL/GenBank/DDBJ whole genome shotgun (WGS) entry which is preliminary data.</text>
</comment>
<dbReference type="GO" id="GO:0005737">
    <property type="term" value="C:cytoplasm"/>
    <property type="evidence" value="ECO:0007669"/>
    <property type="project" value="TreeGrafter"/>
</dbReference>
<dbReference type="InterPro" id="IPR000704">
    <property type="entry name" value="Casein_kinase_II_reg-sub"/>
</dbReference>
<dbReference type="GO" id="GO:0019887">
    <property type="term" value="F:protein kinase regulator activity"/>
    <property type="evidence" value="ECO:0007669"/>
    <property type="project" value="InterPro"/>
</dbReference>
<dbReference type="AlphaFoldDB" id="A0A8S9QN64"/>
<comment type="function">
    <text evidence="1">Plays a complex role in regulating the basal catalytic activity of the alpha subunit.</text>
</comment>
<name>A0A8S9QN64_BRACR</name>
<dbReference type="GO" id="GO:0005956">
    <property type="term" value="C:protein kinase CK2 complex"/>
    <property type="evidence" value="ECO:0007669"/>
    <property type="project" value="UniProtKB-UniRule"/>
</dbReference>
<protein>
    <recommendedName>
        <fullName evidence="1">Casein kinase II subunit beta</fullName>
        <shortName evidence="1">CK II beta</shortName>
    </recommendedName>
</protein>
<evidence type="ECO:0000313" key="3">
    <source>
        <dbReference type="Proteomes" id="UP000712600"/>
    </source>
</evidence>
<comment type="subunit">
    <text evidence="1">Tetramer of two alpha and two beta subunits.</text>
</comment>
<dbReference type="InterPro" id="IPR035991">
    <property type="entry name" value="Casein_kinase_II_beta-like"/>
</dbReference>
<dbReference type="Pfam" id="PF01214">
    <property type="entry name" value="CK_II_beta"/>
    <property type="match status" value="1"/>
</dbReference>
<evidence type="ECO:0000313" key="2">
    <source>
        <dbReference type="EMBL" id="KAF3554526.1"/>
    </source>
</evidence>
<reference evidence="2" key="1">
    <citation type="submission" date="2019-12" db="EMBL/GenBank/DDBJ databases">
        <title>Genome sequencing and annotation of Brassica cretica.</title>
        <authorList>
            <person name="Studholme D.J."/>
            <person name="Sarris P."/>
        </authorList>
    </citation>
    <scope>NUCLEOTIDE SEQUENCE</scope>
    <source>
        <strain evidence="2">PFS-109/04</strain>
        <tissue evidence="2">Leaf</tissue>
    </source>
</reference>
<dbReference type="SMART" id="SM01085">
    <property type="entry name" value="CK_II_beta"/>
    <property type="match status" value="1"/>
</dbReference>
<dbReference type="PANTHER" id="PTHR11740">
    <property type="entry name" value="CASEIN KINASE II SUBUNIT BETA"/>
    <property type="match status" value="1"/>
</dbReference>
<gene>
    <name evidence="2" type="ORF">F2Q69_00010669</name>
</gene>
<dbReference type="Gene3D" id="2.20.25.20">
    <property type="match status" value="1"/>
</dbReference>
<organism evidence="2 3">
    <name type="scientific">Brassica cretica</name>
    <name type="common">Mustard</name>
    <dbReference type="NCBI Taxonomy" id="69181"/>
    <lineage>
        <taxon>Eukaryota</taxon>
        <taxon>Viridiplantae</taxon>
        <taxon>Streptophyta</taxon>
        <taxon>Embryophyta</taxon>
        <taxon>Tracheophyta</taxon>
        <taxon>Spermatophyta</taxon>
        <taxon>Magnoliopsida</taxon>
        <taxon>eudicotyledons</taxon>
        <taxon>Gunneridae</taxon>
        <taxon>Pentapetalae</taxon>
        <taxon>rosids</taxon>
        <taxon>malvids</taxon>
        <taxon>Brassicales</taxon>
        <taxon>Brassicaceae</taxon>
        <taxon>Brassiceae</taxon>
        <taxon>Brassica</taxon>
    </lineage>
</organism>
<accession>A0A8S9QN64</accession>
<evidence type="ECO:0000256" key="1">
    <source>
        <dbReference type="RuleBase" id="RU361268"/>
    </source>
</evidence>